<organism evidence="2 3">
    <name type="scientific">Brachionus calyciflorus</name>
    <dbReference type="NCBI Taxonomy" id="104777"/>
    <lineage>
        <taxon>Eukaryota</taxon>
        <taxon>Metazoa</taxon>
        <taxon>Spiralia</taxon>
        <taxon>Gnathifera</taxon>
        <taxon>Rotifera</taxon>
        <taxon>Eurotatoria</taxon>
        <taxon>Monogononta</taxon>
        <taxon>Pseudotrocha</taxon>
        <taxon>Ploima</taxon>
        <taxon>Brachionidae</taxon>
        <taxon>Brachionus</taxon>
    </lineage>
</organism>
<dbReference type="OrthoDB" id="10021476at2759"/>
<dbReference type="Proteomes" id="UP000663879">
    <property type="component" value="Unassembled WGS sequence"/>
</dbReference>
<evidence type="ECO:0000313" key="3">
    <source>
        <dbReference type="Proteomes" id="UP000663879"/>
    </source>
</evidence>
<name>A0A813M5P5_9BILA</name>
<dbReference type="EMBL" id="CAJNOC010000084">
    <property type="protein sequence ID" value="CAF0713493.1"/>
    <property type="molecule type" value="Genomic_DNA"/>
</dbReference>
<proteinExistence type="predicted"/>
<dbReference type="InterPro" id="IPR000095">
    <property type="entry name" value="CRIB_dom"/>
</dbReference>
<evidence type="ECO:0000259" key="1">
    <source>
        <dbReference type="PROSITE" id="PS50108"/>
    </source>
</evidence>
<evidence type="ECO:0000313" key="2">
    <source>
        <dbReference type="EMBL" id="CAF0713493.1"/>
    </source>
</evidence>
<accession>A0A813M5P5</accession>
<feature type="domain" description="CRIB" evidence="1">
    <location>
        <begin position="537"/>
        <end position="550"/>
    </location>
</feature>
<sequence length="564" mass="65816">MDYNIDTLRHSFDNILKELDDICKSIDDLGDFEQTVNNKKPPIDNKKYKNYQIDYKYNNESSRKDLDAEKIKQSIHKLNNFELKSNLYRKSRLPDDKKTTPSLSKIIGSAHECTANLLMKEKLSSPLTTTTKITKIIQNQASFIETEIPNYEDVDYLQENERVKIASFYNSMGCYVFVSNCTAELYQLKREDEFDSLEIDPVKDYYLFMKNKQGQHSYDDEFDNDDSKSIVNFMYINSGVPVIIFNSTNKIRKKDLRIVLAERSTGFCMFEFKFDSSTEYENSEQTSVFRLTQTNYLPSKNASTNTLNLNYQNEFFDKFFNCKKRHAFKEHFLKFSIRKYYDEFYNQIKKILNDKKNSFFHSNYAPSKSRVNSSNQLNEIFGEKNHHKSNNSLNSVNSIIDTYQSLFARTINYVQSPSLIICHFNLETPVETKPKIGCLKKNCSFASLDTEKVTSPKLEKKHSVSTSNVAPFNFDKNKYSLRRQNTVTTVNTEETQNPQPSLSKSVFNLDEFKLVDNGKNLFKNFLLKSKKLKKSDISDPVNFNHVSHLDKPVAIGKRYNVNYY</sequence>
<gene>
    <name evidence="2" type="ORF">OXX778_LOCUS1340</name>
</gene>
<protein>
    <recommendedName>
        <fullName evidence="1">CRIB domain-containing protein</fullName>
    </recommendedName>
</protein>
<reference evidence="2" key="1">
    <citation type="submission" date="2021-02" db="EMBL/GenBank/DDBJ databases">
        <authorList>
            <person name="Nowell W R."/>
        </authorList>
    </citation>
    <scope>NUCLEOTIDE SEQUENCE</scope>
    <source>
        <strain evidence="2">Ploen Becks lab</strain>
    </source>
</reference>
<dbReference type="AlphaFoldDB" id="A0A813M5P5"/>
<comment type="caution">
    <text evidence="2">The sequence shown here is derived from an EMBL/GenBank/DDBJ whole genome shotgun (WGS) entry which is preliminary data.</text>
</comment>
<keyword evidence="3" id="KW-1185">Reference proteome</keyword>
<dbReference type="PROSITE" id="PS50108">
    <property type="entry name" value="CRIB"/>
    <property type="match status" value="1"/>
</dbReference>